<reference evidence="1 2" key="1">
    <citation type="submission" date="2019-03" db="EMBL/GenBank/DDBJ databases">
        <title>Algoriphagus sp. nov, a new strain isolated from root system soil of mangrove plant Kandelia.</title>
        <authorList>
            <person name="Yin Q."/>
            <person name="Wang K."/>
            <person name="Song Z."/>
        </authorList>
    </citation>
    <scope>NUCLEOTIDE SEQUENCE [LARGE SCALE GENOMIC DNA]</scope>
    <source>
        <strain evidence="1 2">XY-J91</strain>
    </source>
</reference>
<dbReference type="RefSeq" id="WP_135072678.1">
    <property type="nucleotide sequence ID" value="NZ_SPSB01000002.1"/>
</dbReference>
<dbReference type="AlphaFoldDB" id="A0A4Y9QTV8"/>
<protein>
    <submittedName>
        <fullName evidence="1">Uncharacterized protein</fullName>
    </submittedName>
</protein>
<name>A0A4Y9QTV8_9BACT</name>
<accession>A0A4Y9QTV8</accession>
<evidence type="ECO:0000313" key="1">
    <source>
        <dbReference type="EMBL" id="TFV96021.1"/>
    </source>
</evidence>
<dbReference type="EMBL" id="SPSB01000002">
    <property type="protein sequence ID" value="TFV96021.1"/>
    <property type="molecule type" value="Genomic_DNA"/>
</dbReference>
<dbReference type="OrthoDB" id="826611at2"/>
<evidence type="ECO:0000313" key="2">
    <source>
        <dbReference type="Proteomes" id="UP000297647"/>
    </source>
</evidence>
<gene>
    <name evidence="1" type="ORF">E4S40_07280</name>
</gene>
<organism evidence="1 2">
    <name type="scientific">Algoriphagus kandeliae</name>
    <dbReference type="NCBI Taxonomy" id="2562278"/>
    <lineage>
        <taxon>Bacteria</taxon>
        <taxon>Pseudomonadati</taxon>
        <taxon>Bacteroidota</taxon>
        <taxon>Cytophagia</taxon>
        <taxon>Cytophagales</taxon>
        <taxon>Cyclobacteriaceae</taxon>
        <taxon>Algoriphagus</taxon>
    </lineage>
</organism>
<dbReference type="Proteomes" id="UP000297647">
    <property type="component" value="Unassembled WGS sequence"/>
</dbReference>
<comment type="caution">
    <text evidence="1">The sequence shown here is derived from an EMBL/GenBank/DDBJ whole genome shotgun (WGS) entry which is preliminary data.</text>
</comment>
<keyword evidence="2" id="KW-1185">Reference proteome</keyword>
<proteinExistence type="predicted"/>
<sequence length="76" mass="8326">MNTTFFTQKNICAALGFAMALTIVIKAKVEADQLQHTARFETTKPTPQVGIESAKGPEVLQVTIYKTEKPQLTEAS</sequence>